<feature type="domain" description="PTS EIIA type-2" evidence="1">
    <location>
        <begin position="4"/>
        <end position="151"/>
    </location>
</feature>
<sequence>MSSLQFDESLILKDMEVSSKEEAISLMADRLAEKGFVKSSYKQAVLEREEEFSTGLPTHGCSVAIPHTDSKHVNQKAISLAILKHPVIFGVMGECTTTPVKLIFMLAMDEEHSQLTLLQRLMQIFQNAEMLHYFCKETDKSKIKEKVLTQLEFSLKGGE</sequence>
<dbReference type="STRING" id="200904.GCA_900168775_00432"/>
<dbReference type="AlphaFoldDB" id="A0A366EG15"/>
<dbReference type="RefSeq" id="WP_113867087.1">
    <property type="nucleotide sequence ID" value="NZ_BAABQN010000002.1"/>
</dbReference>
<accession>A0A366EG15</accession>
<dbReference type="CDD" id="cd00211">
    <property type="entry name" value="PTS_IIA_fru"/>
    <property type="match status" value="1"/>
</dbReference>
<dbReference type="InterPro" id="IPR002178">
    <property type="entry name" value="PTS_EIIA_type-2_dom"/>
</dbReference>
<gene>
    <name evidence="2" type="ORF">DES48_102157</name>
</gene>
<dbReference type="EMBL" id="QNRI01000002">
    <property type="protein sequence ID" value="RBP00395.1"/>
    <property type="molecule type" value="Genomic_DNA"/>
</dbReference>
<evidence type="ECO:0000259" key="1">
    <source>
        <dbReference type="PROSITE" id="PS51094"/>
    </source>
</evidence>
<comment type="caution">
    <text evidence="2">The sequence shown here is derived from an EMBL/GenBank/DDBJ whole genome shotgun (WGS) entry which is preliminary data.</text>
</comment>
<dbReference type="Proteomes" id="UP000252254">
    <property type="component" value="Unassembled WGS sequence"/>
</dbReference>
<dbReference type="Pfam" id="PF00359">
    <property type="entry name" value="PTS_EIIA_2"/>
    <property type="match status" value="1"/>
</dbReference>
<name>A0A366EG15_9BACI</name>
<dbReference type="Gene3D" id="3.40.930.10">
    <property type="entry name" value="Mannitol-specific EII, Chain A"/>
    <property type="match status" value="1"/>
</dbReference>
<evidence type="ECO:0000313" key="2">
    <source>
        <dbReference type="EMBL" id="RBP00395.1"/>
    </source>
</evidence>
<dbReference type="InterPro" id="IPR051541">
    <property type="entry name" value="PTS_SugarTrans_NitroReg"/>
</dbReference>
<dbReference type="PANTHER" id="PTHR47738">
    <property type="entry name" value="PTS SYSTEM FRUCTOSE-LIKE EIIA COMPONENT-RELATED"/>
    <property type="match status" value="1"/>
</dbReference>
<keyword evidence="3" id="KW-1185">Reference proteome</keyword>
<proteinExistence type="predicted"/>
<dbReference type="InterPro" id="IPR016152">
    <property type="entry name" value="PTrfase/Anion_transptr"/>
</dbReference>
<protein>
    <submittedName>
        <fullName evidence="2">PTS system IIA component (Gat family)</fullName>
    </submittedName>
</protein>
<organism evidence="2 3">
    <name type="scientific">Paraliobacillus ryukyuensis</name>
    <dbReference type="NCBI Taxonomy" id="200904"/>
    <lineage>
        <taxon>Bacteria</taxon>
        <taxon>Bacillati</taxon>
        <taxon>Bacillota</taxon>
        <taxon>Bacilli</taxon>
        <taxon>Bacillales</taxon>
        <taxon>Bacillaceae</taxon>
        <taxon>Paraliobacillus</taxon>
    </lineage>
</organism>
<reference evidence="2 3" key="1">
    <citation type="submission" date="2018-06" db="EMBL/GenBank/DDBJ databases">
        <title>Genomic Encyclopedia of Type Strains, Phase IV (KMG-IV): sequencing the most valuable type-strain genomes for metagenomic binning, comparative biology and taxonomic classification.</title>
        <authorList>
            <person name="Goeker M."/>
        </authorList>
    </citation>
    <scope>NUCLEOTIDE SEQUENCE [LARGE SCALE GENOMIC DNA]</scope>
    <source>
        <strain evidence="2 3">DSM 15140</strain>
    </source>
</reference>
<dbReference type="SUPFAM" id="SSF55804">
    <property type="entry name" value="Phoshotransferase/anion transport protein"/>
    <property type="match status" value="1"/>
</dbReference>
<dbReference type="OrthoDB" id="370976at2"/>
<dbReference type="PANTHER" id="PTHR47738:SF3">
    <property type="entry name" value="PHOSPHOTRANSFERASE SYSTEM MANNITOL_FRUCTOSE-SPECIFIC IIA DOMAIN CONTAINING PROTEIN"/>
    <property type="match status" value="1"/>
</dbReference>
<dbReference type="PROSITE" id="PS51094">
    <property type="entry name" value="PTS_EIIA_TYPE_2"/>
    <property type="match status" value="1"/>
</dbReference>
<evidence type="ECO:0000313" key="3">
    <source>
        <dbReference type="Proteomes" id="UP000252254"/>
    </source>
</evidence>